<evidence type="ECO:0000259" key="1">
    <source>
        <dbReference type="PROSITE" id="PS50234"/>
    </source>
</evidence>
<protein>
    <submittedName>
        <fullName evidence="2">VWA domain-containing protein</fullName>
    </submittedName>
</protein>
<dbReference type="InterPro" id="IPR036465">
    <property type="entry name" value="vWFA_dom_sf"/>
</dbReference>
<evidence type="ECO:0000313" key="2">
    <source>
        <dbReference type="EMBL" id="MBD2150471.1"/>
    </source>
</evidence>
<proteinExistence type="predicted"/>
<dbReference type="Proteomes" id="UP000631421">
    <property type="component" value="Unassembled WGS sequence"/>
</dbReference>
<reference evidence="2" key="2">
    <citation type="submission" date="2020-08" db="EMBL/GenBank/DDBJ databases">
        <authorList>
            <person name="Chen M."/>
            <person name="Teng W."/>
            <person name="Zhao L."/>
            <person name="Hu C."/>
            <person name="Zhou Y."/>
            <person name="Han B."/>
            <person name="Song L."/>
            <person name="Shu W."/>
        </authorList>
    </citation>
    <scope>NUCLEOTIDE SEQUENCE</scope>
    <source>
        <strain evidence="2">FACHB-1277</strain>
    </source>
</reference>
<dbReference type="AlphaFoldDB" id="A0A926Z5P4"/>
<dbReference type="Gene3D" id="3.40.50.410">
    <property type="entry name" value="von Willebrand factor, type A domain"/>
    <property type="match status" value="1"/>
</dbReference>
<reference evidence="2" key="1">
    <citation type="journal article" date="2015" name="ISME J.">
        <title>Draft Genome Sequence of Streptomyces incarnatus NRRL8089, which Produces the Nucleoside Antibiotic Sinefungin.</title>
        <authorList>
            <person name="Oshima K."/>
            <person name="Hattori M."/>
            <person name="Shimizu H."/>
            <person name="Fukuda K."/>
            <person name="Nemoto M."/>
            <person name="Inagaki K."/>
            <person name="Tamura T."/>
        </authorList>
    </citation>
    <scope>NUCLEOTIDE SEQUENCE</scope>
    <source>
        <strain evidence="2">FACHB-1277</strain>
    </source>
</reference>
<dbReference type="EMBL" id="JACJPY010000026">
    <property type="protein sequence ID" value="MBD2150471.1"/>
    <property type="molecule type" value="Genomic_DNA"/>
</dbReference>
<dbReference type="SUPFAM" id="SSF53300">
    <property type="entry name" value="vWA-like"/>
    <property type="match status" value="1"/>
</dbReference>
<keyword evidence="3" id="KW-1185">Reference proteome</keyword>
<dbReference type="PROSITE" id="PS50234">
    <property type="entry name" value="VWFA"/>
    <property type="match status" value="1"/>
</dbReference>
<dbReference type="InterPro" id="IPR002035">
    <property type="entry name" value="VWF_A"/>
</dbReference>
<accession>A0A926Z5P4</accession>
<feature type="domain" description="VWFA" evidence="1">
    <location>
        <begin position="49"/>
        <end position="240"/>
    </location>
</feature>
<comment type="caution">
    <text evidence="2">The sequence shown here is derived from an EMBL/GenBank/DDBJ whole genome shotgun (WGS) entry which is preliminary data.</text>
</comment>
<gene>
    <name evidence="2" type="ORF">H6F44_10115</name>
</gene>
<evidence type="ECO:0000313" key="3">
    <source>
        <dbReference type="Proteomes" id="UP000631421"/>
    </source>
</evidence>
<organism evidence="2 3">
    <name type="scientific">Pseudanabaena cinerea FACHB-1277</name>
    <dbReference type="NCBI Taxonomy" id="2949581"/>
    <lineage>
        <taxon>Bacteria</taxon>
        <taxon>Bacillati</taxon>
        <taxon>Cyanobacteriota</taxon>
        <taxon>Cyanophyceae</taxon>
        <taxon>Pseudanabaenales</taxon>
        <taxon>Pseudanabaenaceae</taxon>
        <taxon>Pseudanabaena</taxon>
        <taxon>Pseudanabaena cinerea</taxon>
    </lineage>
</organism>
<dbReference type="CDD" id="cd00198">
    <property type="entry name" value="vWFA"/>
    <property type="match status" value="1"/>
</dbReference>
<sequence>MNVLNSTERVTLSSSDIDPVFGKVFYQNIGSDVEVTFTILMPRISEGWKTGVALDASSSMRAAYGKSSKPTENLVEMEARKFLYYLADRLDADGQTTTIYWACSGSKELEVLGNIQVSQCDTLKIEGPVEADFGSMTNLLPALRYFVEGFPDATNGIYLFVTDGKIDDFWAVKEYCIDLAKQITSGKRNPIKCVLIGIGEKVNARQLQDLDNLDAVTGFDLWDYHVAKDMRETTDIFAELVDESVMVAPTAAIYDDQNTVIKQFTDGLPGRVSFLMRDSSSFFELEVAGQRIRQSLLASASSDGETGS</sequence>
<dbReference type="RefSeq" id="WP_190350833.1">
    <property type="nucleotide sequence ID" value="NZ_JACJPY010000026.1"/>
</dbReference>
<name>A0A926Z5P4_9CYAN</name>